<name>A0ABR7HKU6_9FIRM</name>
<gene>
    <name evidence="1" type="ORF">H8R91_06465</name>
</gene>
<evidence type="ECO:0000313" key="2">
    <source>
        <dbReference type="Proteomes" id="UP000636755"/>
    </source>
</evidence>
<reference evidence="1 2" key="1">
    <citation type="submission" date="2020-08" db="EMBL/GenBank/DDBJ databases">
        <title>Genome public.</title>
        <authorList>
            <person name="Liu C."/>
            <person name="Sun Q."/>
        </authorList>
    </citation>
    <scope>NUCLEOTIDE SEQUENCE [LARGE SCALE GENOMIC DNA]</scope>
    <source>
        <strain evidence="1 2">NSJ-71</strain>
    </source>
</reference>
<keyword evidence="2" id="KW-1185">Reference proteome</keyword>
<dbReference type="RefSeq" id="WP_186935329.1">
    <property type="nucleotide sequence ID" value="NZ_JACOPS010000002.1"/>
</dbReference>
<dbReference type="EMBL" id="JACOPS010000002">
    <property type="protein sequence ID" value="MBC5728164.1"/>
    <property type="molecule type" value="Genomic_DNA"/>
</dbReference>
<sequence>MTNEELKAALFSCCPVEHNGIVYKYVSGIIYRNKGGKLDISAELLDKNNNSVSIVNPAKVKEVTL</sequence>
<dbReference type="Proteomes" id="UP000636755">
    <property type="component" value="Unassembled WGS sequence"/>
</dbReference>
<proteinExistence type="predicted"/>
<accession>A0ABR7HKU6</accession>
<evidence type="ECO:0000313" key="1">
    <source>
        <dbReference type="EMBL" id="MBC5728164.1"/>
    </source>
</evidence>
<comment type="caution">
    <text evidence="1">The sequence shown here is derived from an EMBL/GenBank/DDBJ whole genome shotgun (WGS) entry which is preliminary data.</text>
</comment>
<protein>
    <submittedName>
        <fullName evidence="1">Uncharacterized protein</fullName>
    </submittedName>
</protein>
<organism evidence="1 2">
    <name type="scientific">Ruminococcus intestinalis</name>
    <dbReference type="NCBI Taxonomy" id="2763066"/>
    <lineage>
        <taxon>Bacteria</taxon>
        <taxon>Bacillati</taxon>
        <taxon>Bacillota</taxon>
        <taxon>Clostridia</taxon>
        <taxon>Eubacteriales</taxon>
        <taxon>Oscillospiraceae</taxon>
        <taxon>Ruminococcus</taxon>
    </lineage>
</organism>